<dbReference type="EMBL" id="JAQGEF010000003">
    <property type="protein sequence ID" value="MDA3613938.1"/>
    <property type="molecule type" value="Genomic_DNA"/>
</dbReference>
<keyword evidence="1" id="KW-0812">Transmembrane</keyword>
<keyword evidence="3" id="KW-1185">Reference proteome</keyword>
<name>A0ABT4UGG9_9BACT</name>
<protein>
    <submittedName>
        <fullName evidence="2">DUF4199 family protein</fullName>
    </submittedName>
</protein>
<evidence type="ECO:0000313" key="2">
    <source>
        <dbReference type="EMBL" id="MDA3613938.1"/>
    </source>
</evidence>
<dbReference type="Pfam" id="PF13858">
    <property type="entry name" value="DUF4199"/>
    <property type="match status" value="1"/>
</dbReference>
<accession>A0ABT4UGG9</accession>
<evidence type="ECO:0000313" key="3">
    <source>
        <dbReference type="Proteomes" id="UP001210231"/>
    </source>
</evidence>
<dbReference type="InterPro" id="IPR025250">
    <property type="entry name" value="DUF4199"/>
</dbReference>
<dbReference type="Proteomes" id="UP001210231">
    <property type="component" value="Unassembled WGS sequence"/>
</dbReference>
<proteinExistence type="predicted"/>
<evidence type="ECO:0000256" key="1">
    <source>
        <dbReference type="SAM" id="Phobius"/>
    </source>
</evidence>
<reference evidence="2 3" key="1">
    <citation type="submission" date="2022-12" db="EMBL/GenBank/DDBJ databases">
        <title>Chitinophagaceae gen. sp. nov., a new member of the family Chitinophagaceae, isolated from soil in a chemical factory.</title>
        <authorList>
            <person name="Ke Z."/>
        </authorList>
    </citation>
    <scope>NUCLEOTIDE SEQUENCE [LARGE SCALE GENOMIC DNA]</scope>
    <source>
        <strain evidence="2 3">LY-5</strain>
    </source>
</reference>
<sequence>MISTTTEKNITPPTFKGLIIAAVIIIFSIVVAYLKQVDNQSLGLVPLTILLLGVLIGNFIFIKQSGANSPQFGAIFKHGFKATALVAAMVSVWIAISLSLNIFGTMDMAVEAATRQLQTSTEIKPDEIPTQIEAFKKSVAPFSAIQNVVIYLLIGALGSLLGAVLGRK</sequence>
<comment type="caution">
    <text evidence="2">The sequence shown here is derived from an EMBL/GenBank/DDBJ whole genome shotgun (WGS) entry which is preliminary data.</text>
</comment>
<feature type="transmembrane region" description="Helical" evidence="1">
    <location>
        <begin position="40"/>
        <end position="61"/>
    </location>
</feature>
<feature type="transmembrane region" description="Helical" evidence="1">
    <location>
        <begin position="148"/>
        <end position="166"/>
    </location>
</feature>
<gene>
    <name evidence="2" type="ORF">O3P16_03905</name>
</gene>
<organism evidence="2 3">
    <name type="scientific">Polluticaenibacter yanchengensis</name>
    <dbReference type="NCBI Taxonomy" id="3014562"/>
    <lineage>
        <taxon>Bacteria</taxon>
        <taxon>Pseudomonadati</taxon>
        <taxon>Bacteroidota</taxon>
        <taxon>Chitinophagia</taxon>
        <taxon>Chitinophagales</taxon>
        <taxon>Chitinophagaceae</taxon>
        <taxon>Polluticaenibacter</taxon>
    </lineage>
</organism>
<dbReference type="RefSeq" id="WP_407030268.1">
    <property type="nucleotide sequence ID" value="NZ_JAQGEF010000003.1"/>
</dbReference>
<feature type="transmembrane region" description="Helical" evidence="1">
    <location>
        <begin position="82"/>
        <end position="103"/>
    </location>
</feature>
<keyword evidence="1" id="KW-1133">Transmembrane helix</keyword>
<feature type="transmembrane region" description="Helical" evidence="1">
    <location>
        <begin position="15"/>
        <end position="34"/>
    </location>
</feature>
<keyword evidence="1" id="KW-0472">Membrane</keyword>